<sequence length="268" mass="29800">MKKKITLYLYPYIALLLVFVSTLPADAATLASGIPVSDSPIMALPVTQTCAGTPWKNIVWVHLHDNEETARQTALQALNQIQQGCLLDLRHGGSREIKVQNYQVSYQFDPNRIFTSMGRKTTLKCHQGSCAFALEQLGQAAANFLNQYLIHAQLIVAVHNNHLDGLSVRNYRAGGTMAPAMSQIAISSDSNPHDFFYVTTQQAFNFLASRNFNVVLQNNQQVHDDGSLSVWAAQQHIDYINVEAGIEHSAAQLAMLAAVWAYMQEYYI</sequence>
<proteinExistence type="predicted"/>
<reference evidence="2 3" key="1">
    <citation type="journal article" date="2017" name="MBio">
        <title>Type VI secretion-mediated competition in the bee gut microbiome.</title>
        <authorList>
            <person name="Steele M.I."/>
            <person name="Kwong W.K."/>
            <person name="Powell J.E."/>
            <person name="Whiteley M."/>
            <person name="Moran N.A."/>
        </authorList>
    </citation>
    <scope>NUCLEOTIDE SEQUENCE [LARGE SCALE GENOMIC DNA]</scope>
    <source>
        <strain evidence="2 3">HK3</strain>
    </source>
</reference>
<feature type="chain" id="PRO_5032525482" description="N-acetylmuramoyl-L-alanine amidase" evidence="1">
    <location>
        <begin position="28"/>
        <end position="268"/>
    </location>
</feature>
<feature type="signal peptide" evidence="1">
    <location>
        <begin position="1"/>
        <end position="27"/>
    </location>
</feature>
<evidence type="ECO:0000313" key="3">
    <source>
        <dbReference type="Proteomes" id="UP000230463"/>
    </source>
</evidence>
<evidence type="ECO:0000256" key="1">
    <source>
        <dbReference type="SAM" id="SignalP"/>
    </source>
</evidence>
<evidence type="ECO:0000313" key="2">
    <source>
        <dbReference type="EMBL" id="PIT59779.1"/>
    </source>
</evidence>
<dbReference type="AlphaFoldDB" id="A0A855FL84"/>
<dbReference type="EMBL" id="MEIU01000057">
    <property type="protein sequence ID" value="PIT59779.1"/>
    <property type="molecule type" value="Genomic_DNA"/>
</dbReference>
<organism evidence="2 3">
    <name type="scientific">Snodgrassella alvi</name>
    <dbReference type="NCBI Taxonomy" id="1196083"/>
    <lineage>
        <taxon>Bacteria</taxon>
        <taxon>Pseudomonadati</taxon>
        <taxon>Pseudomonadota</taxon>
        <taxon>Betaproteobacteria</taxon>
        <taxon>Neisseriales</taxon>
        <taxon>Neisseriaceae</taxon>
        <taxon>Snodgrassella</taxon>
    </lineage>
</organism>
<gene>
    <name evidence="2" type="ORF">BHC57_05660</name>
</gene>
<dbReference type="RefSeq" id="WP_100123650.1">
    <property type="nucleotide sequence ID" value="NZ_MEIU01000057.1"/>
</dbReference>
<accession>A0A855FL84</accession>
<keyword evidence="1" id="KW-0732">Signal</keyword>
<protein>
    <recommendedName>
        <fullName evidence="4">N-acetylmuramoyl-L-alanine amidase</fullName>
    </recommendedName>
</protein>
<comment type="caution">
    <text evidence="2">The sequence shown here is derived from an EMBL/GenBank/DDBJ whole genome shotgun (WGS) entry which is preliminary data.</text>
</comment>
<dbReference type="Proteomes" id="UP000230463">
    <property type="component" value="Unassembled WGS sequence"/>
</dbReference>
<evidence type="ECO:0008006" key="4">
    <source>
        <dbReference type="Google" id="ProtNLM"/>
    </source>
</evidence>
<name>A0A855FL84_9NEIS</name>